<accession>A0AAN7K2G1</accession>
<keyword evidence="2" id="KW-1185">Reference proteome</keyword>
<organism evidence="1 2">
    <name type="scientific">Trapa incisa</name>
    <dbReference type="NCBI Taxonomy" id="236973"/>
    <lineage>
        <taxon>Eukaryota</taxon>
        <taxon>Viridiplantae</taxon>
        <taxon>Streptophyta</taxon>
        <taxon>Embryophyta</taxon>
        <taxon>Tracheophyta</taxon>
        <taxon>Spermatophyta</taxon>
        <taxon>Magnoliopsida</taxon>
        <taxon>eudicotyledons</taxon>
        <taxon>Gunneridae</taxon>
        <taxon>Pentapetalae</taxon>
        <taxon>rosids</taxon>
        <taxon>malvids</taxon>
        <taxon>Myrtales</taxon>
        <taxon>Lythraceae</taxon>
        <taxon>Trapa</taxon>
    </lineage>
</organism>
<name>A0AAN7K2G1_9MYRT</name>
<evidence type="ECO:0000313" key="1">
    <source>
        <dbReference type="EMBL" id="KAK4758501.1"/>
    </source>
</evidence>
<dbReference type="EMBL" id="JAXIOK010000012">
    <property type="protein sequence ID" value="KAK4758501.1"/>
    <property type="molecule type" value="Genomic_DNA"/>
</dbReference>
<dbReference type="Proteomes" id="UP001345219">
    <property type="component" value="Chromosome 15"/>
</dbReference>
<comment type="caution">
    <text evidence="1">The sequence shown here is derived from an EMBL/GenBank/DDBJ whole genome shotgun (WGS) entry which is preliminary data.</text>
</comment>
<sequence length="70" mass="7540">MSRGAQAARATRLASLVLAETTESKWGSISPVAKWKESSLSQSLGKNADSKEILPEDNAKYSIYPISINS</sequence>
<dbReference type="AlphaFoldDB" id="A0AAN7K2G1"/>
<proteinExistence type="predicted"/>
<protein>
    <submittedName>
        <fullName evidence="1">Uncharacterized protein</fullName>
    </submittedName>
</protein>
<gene>
    <name evidence="1" type="ORF">SAY87_019802</name>
</gene>
<reference evidence="1 2" key="1">
    <citation type="journal article" date="2023" name="Hortic Res">
        <title>Pangenome of water caltrop reveals structural variations and asymmetric subgenome divergence after allopolyploidization.</title>
        <authorList>
            <person name="Zhang X."/>
            <person name="Chen Y."/>
            <person name="Wang L."/>
            <person name="Yuan Y."/>
            <person name="Fang M."/>
            <person name="Shi L."/>
            <person name="Lu R."/>
            <person name="Comes H.P."/>
            <person name="Ma Y."/>
            <person name="Chen Y."/>
            <person name="Huang G."/>
            <person name="Zhou Y."/>
            <person name="Zheng Z."/>
            <person name="Qiu Y."/>
        </authorList>
    </citation>
    <scope>NUCLEOTIDE SEQUENCE [LARGE SCALE GENOMIC DNA]</scope>
    <source>
        <tissue evidence="1">Roots</tissue>
    </source>
</reference>
<evidence type="ECO:0000313" key="2">
    <source>
        <dbReference type="Proteomes" id="UP001345219"/>
    </source>
</evidence>